<keyword evidence="13" id="KW-1185">Reference proteome</keyword>
<dbReference type="CDD" id="cd00082">
    <property type="entry name" value="HisKA"/>
    <property type="match status" value="1"/>
</dbReference>
<dbReference type="EMBL" id="JAMBOL010000004">
    <property type="protein sequence ID" value="MCM3713931.1"/>
    <property type="molecule type" value="Genomic_DNA"/>
</dbReference>
<dbReference type="InterPro" id="IPR036097">
    <property type="entry name" value="HisK_dim/P_sf"/>
</dbReference>
<keyword evidence="9" id="KW-0902">Two-component regulatory system</keyword>
<name>A0A9X2INL8_9BACI</name>
<dbReference type="RefSeq" id="WP_251222732.1">
    <property type="nucleotide sequence ID" value="NZ_JAMBOL010000004.1"/>
</dbReference>
<sequence length="451" mass="51318">MNEIFFVLILVSFAWLLGYLYQGFKKWNRVDVLVYIVIIVLLGAFAFSGLARSLSTSPALYTGFVFQYALLAGVMLLLGYWLNGKAPQTDQSRKKRENSGEQDDSFWIFVCDENETILMANRVLLTFSAVPIKRLTSHTLAAFVAPSSREKASALIDESQKHQWAEAVLTLQNRQGDTYEIFFTVYCLKGKGEGSFLFIGKSIQQHKALTLAKARAAFEKEFEYASLLSVQLAHELKIPLNSILGYAQLMQLEADRNNRKQQERLEKIIKSGKHMLFLLNAMSRKRGKTGQLQKREKVNVFQVIDDSIMFVYPFALEKNIEIIRQMDEEHELFLQVDRTKFMQILLNLLTNGIKFNKKNGTLTIQTERKEDQFRLMITDSGFGIAEEKLEDIFHLTGRADHDEKEGQGMGLALTKGLVEEMGGEITVESRLNQGSTFSVSLPLHGSKHKMD</sequence>
<dbReference type="InterPro" id="IPR003594">
    <property type="entry name" value="HATPase_dom"/>
</dbReference>
<reference evidence="12" key="1">
    <citation type="submission" date="2022-05" db="EMBL/GenBank/DDBJ databases">
        <title>Comparative Genomics of Spacecraft Associated Microbes.</title>
        <authorList>
            <person name="Tran M.T."/>
            <person name="Wright A."/>
            <person name="Seuylemezian A."/>
            <person name="Eisen J."/>
            <person name="Coil D."/>
        </authorList>
    </citation>
    <scope>NUCLEOTIDE SEQUENCE</scope>
    <source>
        <strain evidence="12">214.1.1</strain>
    </source>
</reference>
<keyword evidence="6" id="KW-0547">Nucleotide-binding</keyword>
<comment type="catalytic activity">
    <reaction evidence="1">
        <text>ATP + protein L-histidine = ADP + protein N-phospho-L-histidine.</text>
        <dbReference type="EC" id="2.7.13.3"/>
    </reaction>
</comment>
<dbReference type="SMART" id="SM00388">
    <property type="entry name" value="HisKA"/>
    <property type="match status" value="1"/>
</dbReference>
<comment type="caution">
    <text evidence="12">The sequence shown here is derived from an EMBL/GenBank/DDBJ whole genome shotgun (WGS) entry which is preliminary data.</text>
</comment>
<evidence type="ECO:0000259" key="11">
    <source>
        <dbReference type="PROSITE" id="PS50109"/>
    </source>
</evidence>
<dbReference type="Proteomes" id="UP001139179">
    <property type="component" value="Unassembled WGS sequence"/>
</dbReference>
<keyword evidence="10" id="KW-0472">Membrane</keyword>
<dbReference type="GO" id="GO:0005886">
    <property type="term" value="C:plasma membrane"/>
    <property type="evidence" value="ECO:0007669"/>
    <property type="project" value="UniProtKB-SubCell"/>
</dbReference>
<accession>A0A9X2INL8</accession>
<comment type="subcellular location">
    <subcellularLocation>
        <location evidence="2">Cell membrane</location>
        <topology evidence="2">Multi-pass membrane protein</topology>
    </subcellularLocation>
</comment>
<keyword evidence="7 12" id="KW-0418">Kinase</keyword>
<dbReference type="SUPFAM" id="SSF55785">
    <property type="entry name" value="PYP-like sensor domain (PAS domain)"/>
    <property type="match status" value="1"/>
</dbReference>
<feature type="domain" description="Histidine kinase" evidence="11">
    <location>
        <begin position="231"/>
        <end position="445"/>
    </location>
</feature>
<dbReference type="PANTHER" id="PTHR43547:SF2">
    <property type="entry name" value="HYBRID SIGNAL TRANSDUCTION HISTIDINE KINASE C"/>
    <property type="match status" value="1"/>
</dbReference>
<dbReference type="SMART" id="SM00387">
    <property type="entry name" value="HATPase_c"/>
    <property type="match status" value="1"/>
</dbReference>
<evidence type="ECO:0000256" key="9">
    <source>
        <dbReference type="ARBA" id="ARBA00023012"/>
    </source>
</evidence>
<dbReference type="EC" id="2.7.13.3" evidence="3"/>
<dbReference type="InterPro" id="IPR003661">
    <property type="entry name" value="HisK_dim/P_dom"/>
</dbReference>
<dbReference type="GO" id="GO:0005524">
    <property type="term" value="F:ATP binding"/>
    <property type="evidence" value="ECO:0007669"/>
    <property type="project" value="UniProtKB-KW"/>
</dbReference>
<dbReference type="SUPFAM" id="SSF47384">
    <property type="entry name" value="Homodimeric domain of signal transducing histidine kinase"/>
    <property type="match status" value="1"/>
</dbReference>
<evidence type="ECO:0000256" key="7">
    <source>
        <dbReference type="ARBA" id="ARBA00022777"/>
    </source>
</evidence>
<dbReference type="GO" id="GO:0000155">
    <property type="term" value="F:phosphorelay sensor kinase activity"/>
    <property type="evidence" value="ECO:0007669"/>
    <property type="project" value="InterPro"/>
</dbReference>
<evidence type="ECO:0000256" key="10">
    <source>
        <dbReference type="SAM" id="Phobius"/>
    </source>
</evidence>
<dbReference type="InterPro" id="IPR005467">
    <property type="entry name" value="His_kinase_dom"/>
</dbReference>
<dbReference type="AlphaFoldDB" id="A0A9X2INL8"/>
<dbReference type="Pfam" id="PF00512">
    <property type="entry name" value="HisKA"/>
    <property type="match status" value="1"/>
</dbReference>
<evidence type="ECO:0000313" key="13">
    <source>
        <dbReference type="Proteomes" id="UP001139179"/>
    </source>
</evidence>
<dbReference type="InterPro" id="IPR004358">
    <property type="entry name" value="Sig_transdc_His_kin-like_C"/>
</dbReference>
<dbReference type="Pfam" id="PF02518">
    <property type="entry name" value="HATPase_c"/>
    <property type="match status" value="1"/>
</dbReference>
<evidence type="ECO:0000256" key="1">
    <source>
        <dbReference type="ARBA" id="ARBA00000085"/>
    </source>
</evidence>
<keyword evidence="8" id="KW-0067">ATP-binding</keyword>
<dbReference type="Gene3D" id="1.10.287.130">
    <property type="match status" value="1"/>
</dbReference>
<feature type="transmembrane region" description="Helical" evidence="10">
    <location>
        <begin position="32"/>
        <end position="51"/>
    </location>
</feature>
<evidence type="ECO:0000256" key="5">
    <source>
        <dbReference type="ARBA" id="ARBA00022679"/>
    </source>
</evidence>
<dbReference type="InterPro" id="IPR036890">
    <property type="entry name" value="HATPase_C_sf"/>
</dbReference>
<keyword evidence="5" id="KW-0808">Transferase</keyword>
<evidence type="ECO:0000256" key="4">
    <source>
        <dbReference type="ARBA" id="ARBA00022553"/>
    </source>
</evidence>
<organism evidence="12 13">
    <name type="scientific">Halalkalibacter oceani</name>
    <dbReference type="NCBI Taxonomy" id="1653776"/>
    <lineage>
        <taxon>Bacteria</taxon>
        <taxon>Bacillati</taxon>
        <taxon>Bacillota</taxon>
        <taxon>Bacilli</taxon>
        <taxon>Bacillales</taxon>
        <taxon>Bacillaceae</taxon>
        <taxon>Halalkalibacter</taxon>
    </lineage>
</organism>
<evidence type="ECO:0000256" key="8">
    <source>
        <dbReference type="ARBA" id="ARBA00022840"/>
    </source>
</evidence>
<dbReference type="SUPFAM" id="SSF55874">
    <property type="entry name" value="ATPase domain of HSP90 chaperone/DNA topoisomerase II/histidine kinase"/>
    <property type="match status" value="1"/>
</dbReference>
<gene>
    <name evidence="12" type="ORF">M3202_07520</name>
</gene>
<feature type="transmembrane region" description="Helical" evidence="10">
    <location>
        <begin position="58"/>
        <end position="82"/>
    </location>
</feature>
<dbReference type="Gene3D" id="3.30.565.10">
    <property type="entry name" value="Histidine kinase-like ATPase, C-terminal domain"/>
    <property type="match status" value="1"/>
</dbReference>
<protein>
    <recommendedName>
        <fullName evidence="3">histidine kinase</fullName>
        <ecNumber evidence="3">2.7.13.3</ecNumber>
    </recommendedName>
</protein>
<evidence type="ECO:0000256" key="3">
    <source>
        <dbReference type="ARBA" id="ARBA00012438"/>
    </source>
</evidence>
<keyword evidence="10" id="KW-1133">Transmembrane helix</keyword>
<dbReference type="PANTHER" id="PTHR43547">
    <property type="entry name" value="TWO-COMPONENT HISTIDINE KINASE"/>
    <property type="match status" value="1"/>
</dbReference>
<dbReference type="PRINTS" id="PR00344">
    <property type="entry name" value="BCTRLSENSOR"/>
</dbReference>
<dbReference type="PROSITE" id="PS50109">
    <property type="entry name" value="HIS_KIN"/>
    <property type="match status" value="1"/>
</dbReference>
<dbReference type="FunFam" id="3.30.565.10:FF:000006">
    <property type="entry name" value="Sensor histidine kinase WalK"/>
    <property type="match status" value="1"/>
</dbReference>
<keyword evidence="10" id="KW-0812">Transmembrane</keyword>
<proteinExistence type="predicted"/>
<evidence type="ECO:0000256" key="6">
    <source>
        <dbReference type="ARBA" id="ARBA00022741"/>
    </source>
</evidence>
<dbReference type="InterPro" id="IPR035965">
    <property type="entry name" value="PAS-like_dom_sf"/>
</dbReference>
<evidence type="ECO:0000313" key="12">
    <source>
        <dbReference type="EMBL" id="MCM3713931.1"/>
    </source>
</evidence>
<evidence type="ECO:0000256" key="2">
    <source>
        <dbReference type="ARBA" id="ARBA00004651"/>
    </source>
</evidence>
<keyword evidence="4" id="KW-0597">Phosphoprotein</keyword>